<reference evidence="1" key="2">
    <citation type="journal article" date="2016" name="Fungal Biol.">
        <title>Ochratoxin A production by Penicillium thymicola.</title>
        <authorList>
            <person name="Nguyen H.D.T."/>
            <person name="McMullin D.R."/>
            <person name="Ponomareva E."/>
            <person name="Riley R."/>
            <person name="Pomraning K.R."/>
            <person name="Baker S.E."/>
            <person name="Seifert K.A."/>
        </authorList>
    </citation>
    <scope>NUCLEOTIDE SEQUENCE</scope>
    <source>
        <strain evidence="1">DAOM 180753</strain>
    </source>
</reference>
<accession>A0AAI9X6P8</accession>
<protein>
    <submittedName>
        <fullName evidence="1">Uncharacterized protein</fullName>
    </submittedName>
</protein>
<keyword evidence="2" id="KW-1185">Reference proteome</keyword>
<evidence type="ECO:0000313" key="2">
    <source>
        <dbReference type="Proteomes" id="UP001227192"/>
    </source>
</evidence>
<evidence type="ECO:0000313" key="1">
    <source>
        <dbReference type="EMBL" id="KAJ9485218.1"/>
    </source>
</evidence>
<dbReference type="Proteomes" id="UP001227192">
    <property type="component" value="Unassembled WGS sequence"/>
</dbReference>
<organism evidence="1 2">
    <name type="scientific">Penicillium thymicola</name>
    <dbReference type="NCBI Taxonomy" id="293382"/>
    <lineage>
        <taxon>Eukaryota</taxon>
        <taxon>Fungi</taxon>
        <taxon>Dikarya</taxon>
        <taxon>Ascomycota</taxon>
        <taxon>Pezizomycotina</taxon>
        <taxon>Eurotiomycetes</taxon>
        <taxon>Eurotiomycetidae</taxon>
        <taxon>Eurotiales</taxon>
        <taxon>Aspergillaceae</taxon>
        <taxon>Penicillium</taxon>
    </lineage>
</organism>
<dbReference type="EMBL" id="LACB01000279">
    <property type="protein sequence ID" value="KAJ9485218.1"/>
    <property type="molecule type" value="Genomic_DNA"/>
</dbReference>
<comment type="caution">
    <text evidence="1">The sequence shown here is derived from an EMBL/GenBank/DDBJ whole genome shotgun (WGS) entry which is preliminary data.</text>
</comment>
<name>A0AAI9X6P8_PENTH</name>
<reference evidence="1" key="1">
    <citation type="submission" date="2015-06" db="EMBL/GenBank/DDBJ databases">
        <authorList>
            <person name="Nguyen H."/>
        </authorList>
    </citation>
    <scope>NUCLEOTIDE SEQUENCE</scope>
    <source>
        <strain evidence="1">DAOM 180753</strain>
    </source>
</reference>
<sequence length="79" mass="8850">MYGYNAIYIPYHTKHTEPPKSCQGPPKSTLSTATLGLPWQDLKIAQTGSLRLQPNPQWATVSKPIYAHKYSLGMYKVAD</sequence>
<proteinExistence type="predicted"/>
<gene>
    <name evidence="1" type="ORF">VN97_g8137</name>
</gene>
<dbReference type="AlphaFoldDB" id="A0AAI9X6P8"/>